<accession>A0A660E437</accession>
<gene>
    <name evidence="1" type="ORF">MUDAN_MDHGFNIF_00163</name>
</gene>
<keyword evidence="2" id="KW-1185">Reference proteome</keyword>
<dbReference type="EMBL" id="UYIG01000001">
    <property type="protein sequence ID" value="VDG26760.1"/>
    <property type="molecule type" value="Genomic_DNA"/>
</dbReference>
<name>A0A660E437_9LACO</name>
<reference evidence="1 2" key="1">
    <citation type="submission" date="2018-11" db="EMBL/GenBank/DDBJ databases">
        <authorList>
            <person name="Wuyts S."/>
        </authorList>
    </citation>
    <scope>NUCLEOTIDE SEQUENCE [LARGE SCALE GENOMIC DNA]</scope>
    <source>
        <strain evidence="1">Lactobacillus mudanjiangensis AMBF249</strain>
    </source>
</reference>
<dbReference type="Proteomes" id="UP000289996">
    <property type="component" value="Unassembled WGS sequence"/>
</dbReference>
<evidence type="ECO:0000313" key="1">
    <source>
        <dbReference type="EMBL" id="VDG26760.1"/>
    </source>
</evidence>
<dbReference type="AlphaFoldDB" id="A0A660E437"/>
<evidence type="ECO:0000313" key="2">
    <source>
        <dbReference type="Proteomes" id="UP000289996"/>
    </source>
</evidence>
<proteinExistence type="predicted"/>
<organism evidence="1 2">
    <name type="scientific">Lactiplantibacillus mudanjiangensis</name>
    <dbReference type="NCBI Taxonomy" id="1296538"/>
    <lineage>
        <taxon>Bacteria</taxon>
        <taxon>Bacillati</taxon>
        <taxon>Bacillota</taxon>
        <taxon>Bacilli</taxon>
        <taxon>Lactobacillales</taxon>
        <taxon>Lactobacillaceae</taxon>
        <taxon>Lactiplantibacillus</taxon>
    </lineage>
</organism>
<protein>
    <submittedName>
        <fullName evidence="1">Uncharacterized protein</fullName>
    </submittedName>
</protein>
<sequence length="29" mass="3158">MKNDSMQMIVAAMADALEQMLADQVDDDG</sequence>